<gene>
    <name evidence="2" type="ORF">HOLleu_16463</name>
</gene>
<organism evidence="2 3">
    <name type="scientific">Holothuria leucospilota</name>
    <name type="common">Black long sea cucumber</name>
    <name type="synonym">Mertensiothuria leucospilota</name>
    <dbReference type="NCBI Taxonomy" id="206669"/>
    <lineage>
        <taxon>Eukaryota</taxon>
        <taxon>Metazoa</taxon>
        <taxon>Echinodermata</taxon>
        <taxon>Eleutherozoa</taxon>
        <taxon>Echinozoa</taxon>
        <taxon>Holothuroidea</taxon>
        <taxon>Aspidochirotacea</taxon>
        <taxon>Aspidochirotida</taxon>
        <taxon>Holothuriidae</taxon>
        <taxon>Holothuria</taxon>
    </lineage>
</organism>
<comment type="caution">
    <text evidence="2">The sequence shown here is derived from an EMBL/GenBank/DDBJ whole genome shotgun (WGS) entry which is preliminary data.</text>
</comment>
<reference evidence="2" key="1">
    <citation type="submission" date="2021-10" db="EMBL/GenBank/DDBJ databases">
        <title>Tropical sea cucumber genome reveals ecological adaptation and Cuvierian tubules defense mechanism.</title>
        <authorList>
            <person name="Chen T."/>
        </authorList>
    </citation>
    <scope>NUCLEOTIDE SEQUENCE</scope>
    <source>
        <strain evidence="2">Nanhai2018</strain>
        <tissue evidence="2">Muscle</tissue>
    </source>
</reference>
<dbReference type="Proteomes" id="UP001152320">
    <property type="component" value="Chromosome 7"/>
</dbReference>
<protein>
    <submittedName>
        <fullName evidence="2">Uncharacterized protein</fullName>
    </submittedName>
</protein>
<proteinExistence type="predicted"/>
<evidence type="ECO:0000256" key="1">
    <source>
        <dbReference type="SAM" id="MobiDB-lite"/>
    </source>
</evidence>
<dbReference type="OrthoDB" id="10507652at2759"/>
<accession>A0A9Q1C629</accession>
<sequence length="109" mass="12532">MASTKPSEEHYSDCRKVSLEEIEFLKEECERMIPLVKDSQADNLDATSISSDKYKELPGIKTTRRDGVFQTSQGRRHHSEPYPVAEDRSHSDSVFSYRYQDDSDSTRAP</sequence>
<dbReference type="EMBL" id="JAIZAY010000007">
    <property type="protein sequence ID" value="KAJ8038903.1"/>
    <property type="molecule type" value="Genomic_DNA"/>
</dbReference>
<name>A0A9Q1C629_HOLLE</name>
<feature type="region of interest" description="Disordered" evidence="1">
    <location>
        <begin position="46"/>
        <end position="109"/>
    </location>
</feature>
<evidence type="ECO:0000313" key="2">
    <source>
        <dbReference type="EMBL" id="KAJ8038903.1"/>
    </source>
</evidence>
<keyword evidence="3" id="KW-1185">Reference proteome</keyword>
<dbReference type="AlphaFoldDB" id="A0A9Q1C629"/>
<feature type="compositionally biased region" description="Basic and acidic residues" evidence="1">
    <location>
        <begin position="52"/>
        <end position="67"/>
    </location>
</feature>
<feature type="compositionally biased region" description="Basic and acidic residues" evidence="1">
    <location>
        <begin position="99"/>
        <end position="109"/>
    </location>
</feature>
<evidence type="ECO:0000313" key="3">
    <source>
        <dbReference type="Proteomes" id="UP001152320"/>
    </source>
</evidence>